<evidence type="ECO:0000256" key="1">
    <source>
        <dbReference type="SAM" id="Phobius"/>
    </source>
</evidence>
<dbReference type="Pfam" id="PF13367">
    <property type="entry name" value="PrsW-protease"/>
    <property type="match status" value="1"/>
</dbReference>
<feature type="transmembrane region" description="Helical" evidence="1">
    <location>
        <begin position="138"/>
        <end position="157"/>
    </location>
</feature>
<keyword evidence="1" id="KW-0812">Transmembrane</keyword>
<dbReference type="Proteomes" id="UP000183816">
    <property type="component" value="Unassembled WGS sequence"/>
</dbReference>
<dbReference type="OrthoDB" id="153483at2"/>
<dbReference type="PANTHER" id="PTHR36844:SF1">
    <property type="entry name" value="PROTEASE PRSW"/>
    <property type="match status" value="1"/>
</dbReference>
<feature type="transmembrane region" description="Helical" evidence="1">
    <location>
        <begin position="208"/>
        <end position="227"/>
    </location>
</feature>
<accession>A0A1H0K5G9</accession>
<sequence>MVIVQTTMTFIVLGILYKRMVQREIPQPIERRQAIFPVFLGLASVVIYVLLIYWLDIFSAIARMLSVHFTPLFNDICSAIFAAAFPEEAAKLAMMLLAFWMFREKIKNVYEYVLIGAAVGFGFTLFEEFCYGFDQDITTLGRLFTVAAHMIFGMIMAKHIGLARYQKASELESGDAEYIKAILTPFFLHAGFDALVDNPFINNEDDFAILFLGFLLAIAATIALFVLQIEVLSEFKKDTEKYCQMTFLSETGTKKSKI</sequence>
<evidence type="ECO:0000313" key="2">
    <source>
        <dbReference type="EMBL" id="SDO51318.1"/>
    </source>
</evidence>
<organism evidence="2 3">
    <name type="scientific">Streptococcus equinus</name>
    <name type="common">Streptococcus bovis</name>
    <dbReference type="NCBI Taxonomy" id="1335"/>
    <lineage>
        <taxon>Bacteria</taxon>
        <taxon>Bacillati</taxon>
        <taxon>Bacillota</taxon>
        <taxon>Bacilli</taxon>
        <taxon>Lactobacillales</taxon>
        <taxon>Streptococcaceae</taxon>
        <taxon>Streptococcus</taxon>
    </lineage>
</organism>
<name>A0A1H0K5G9_STREI</name>
<keyword evidence="1" id="KW-0472">Membrane</keyword>
<reference evidence="2 3" key="1">
    <citation type="submission" date="2016-10" db="EMBL/GenBank/DDBJ databases">
        <authorList>
            <person name="de Groot N.N."/>
        </authorList>
    </citation>
    <scope>NUCLEOTIDE SEQUENCE [LARGE SCALE GENOMIC DNA]</scope>
    <source>
        <strain evidence="2 3">Sb04</strain>
    </source>
</reference>
<keyword evidence="1" id="KW-1133">Transmembrane helix</keyword>
<evidence type="ECO:0000313" key="3">
    <source>
        <dbReference type="Proteomes" id="UP000183816"/>
    </source>
</evidence>
<dbReference type="PANTHER" id="PTHR36844">
    <property type="entry name" value="PROTEASE PRSW"/>
    <property type="match status" value="1"/>
</dbReference>
<feature type="transmembrane region" description="Helical" evidence="1">
    <location>
        <begin position="109"/>
        <end position="126"/>
    </location>
</feature>
<dbReference type="GO" id="GO:0008233">
    <property type="term" value="F:peptidase activity"/>
    <property type="evidence" value="ECO:0007669"/>
    <property type="project" value="InterPro"/>
</dbReference>
<dbReference type="AlphaFoldDB" id="A0A1H0K5G9"/>
<protein>
    <submittedName>
        <fullName evidence="2">Membrane proteinase PrsW, cleaves anti-sigma factor RsiW, M82 family</fullName>
    </submittedName>
</protein>
<gene>
    <name evidence="2" type="ORF">SAMN05216347_101267</name>
</gene>
<dbReference type="RefSeq" id="WP_074481548.1">
    <property type="nucleotide sequence ID" value="NZ_FNJK01000001.1"/>
</dbReference>
<dbReference type="InterPro" id="IPR026898">
    <property type="entry name" value="PrsW"/>
</dbReference>
<proteinExistence type="predicted"/>
<dbReference type="EMBL" id="FNJK01000001">
    <property type="protein sequence ID" value="SDO51318.1"/>
    <property type="molecule type" value="Genomic_DNA"/>
</dbReference>
<feature type="transmembrane region" description="Helical" evidence="1">
    <location>
        <begin position="34"/>
        <end position="55"/>
    </location>
</feature>
<feature type="transmembrane region" description="Helical" evidence="1">
    <location>
        <begin position="79"/>
        <end position="102"/>
    </location>
</feature>